<feature type="domain" description="PTS EIIA type-2" evidence="1">
    <location>
        <begin position="75"/>
        <end position="219"/>
    </location>
</feature>
<dbReference type="KEGG" id="dov:DSCO28_22360"/>
<evidence type="ECO:0000313" key="3">
    <source>
        <dbReference type="Proteomes" id="UP000425960"/>
    </source>
</evidence>
<protein>
    <submittedName>
        <fullName evidence="2">MerR family transcriptional regulator</fullName>
    </submittedName>
</protein>
<dbReference type="AlphaFoldDB" id="A0A5K7ZQA7"/>
<dbReference type="RefSeq" id="WP_155310163.1">
    <property type="nucleotide sequence ID" value="NZ_AP021876.1"/>
</dbReference>
<name>A0A5K7ZQA7_9BACT</name>
<proteinExistence type="predicted"/>
<reference evidence="2 3" key="1">
    <citation type="submission" date="2019-11" db="EMBL/GenBank/DDBJ databases">
        <title>Comparative genomics of hydrocarbon-degrading Desulfosarcina strains.</title>
        <authorList>
            <person name="Watanabe M."/>
            <person name="Kojima H."/>
            <person name="Fukui M."/>
        </authorList>
    </citation>
    <scope>NUCLEOTIDE SEQUENCE [LARGE SCALE GENOMIC DNA]</scope>
    <source>
        <strain evidence="2 3">28bB2T</strain>
    </source>
</reference>
<organism evidence="2 3">
    <name type="scientific">Desulfosarcina ovata subsp. sediminis</name>
    <dbReference type="NCBI Taxonomy" id="885957"/>
    <lineage>
        <taxon>Bacteria</taxon>
        <taxon>Pseudomonadati</taxon>
        <taxon>Thermodesulfobacteriota</taxon>
        <taxon>Desulfobacteria</taxon>
        <taxon>Desulfobacterales</taxon>
        <taxon>Desulfosarcinaceae</taxon>
        <taxon>Desulfosarcina</taxon>
    </lineage>
</organism>
<sequence>MKLSMKTVAGALDLPVSTLERWIRQGRIPIQRSGRDVIFAQPALEKWAATHNLPFSLDETPPVHLLPAPLESLASAMQRGKVYHHVDGQDATSALKSAVACMDVLPSGIGEELFNKLIEREQLASTGIGNGIAIPHPRDPLSQPPGQAIISTCFLERPVDFNAIDDRPVFVLFLLISPTVKLHLHLLSRLSYCIRDREFVRFLKAQPEAAALFSRVSSAEMQLDDI</sequence>
<dbReference type="PROSITE" id="PS51094">
    <property type="entry name" value="PTS_EIIA_TYPE_2"/>
    <property type="match status" value="1"/>
</dbReference>
<dbReference type="Pfam" id="PF00359">
    <property type="entry name" value="PTS_EIIA_2"/>
    <property type="match status" value="1"/>
</dbReference>
<dbReference type="Gene3D" id="3.40.930.10">
    <property type="entry name" value="Mannitol-specific EII, Chain A"/>
    <property type="match status" value="1"/>
</dbReference>
<dbReference type="PANTHER" id="PTHR47738:SF1">
    <property type="entry name" value="NITROGEN REGULATORY PROTEIN"/>
    <property type="match status" value="1"/>
</dbReference>
<dbReference type="PANTHER" id="PTHR47738">
    <property type="entry name" value="PTS SYSTEM FRUCTOSE-LIKE EIIA COMPONENT-RELATED"/>
    <property type="match status" value="1"/>
</dbReference>
<dbReference type="InterPro" id="IPR009061">
    <property type="entry name" value="DNA-bd_dom_put_sf"/>
</dbReference>
<dbReference type="InterPro" id="IPR051541">
    <property type="entry name" value="PTS_SugarTrans_NitroReg"/>
</dbReference>
<dbReference type="GO" id="GO:0030295">
    <property type="term" value="F:protein kinase activator activity"/>
    <property type="evidence" value="ECO:0007669"/>
    <property type="project" value="TreeGrafter"/>
</dbReference>
<dbReference type="InterPro" id="IPR016152">
    <property type="entry name" value="PTrfase/Anion_transptr"/>
</dbReference>
<dbReference type="SUPFAM" id="SSF55804">
    <property type="entry name" value="Phoshotransferase/anion transport protein"/>
    <property type="match status" value="1"/>
</dbReference>
<dbReference type="InterPro" id="IPR002178">
    <property type="entry name" value="PTS_EIIA_type-2_dom"/>
</dbReference>
<dbReference type="EMBL" id="AP021876">
    <property type="protein sequence ID" value="BBO81670.1"/>
    <property type="molecule type" value="Genomic_DNA"/>
</dbReference>
<evidence type="ECO:0000259" key="1">
    <source>
        <dbReference type="PROSITE" id="PS51094"/>
    </source>
</evidence>
<evidence type="ECO:0000313" key="2">
    <source>
        <dbReference type="EMBL" id="BBO81670.1"/>
    </source>
</evidence>
<dbReference type="SUPFAM" id="SSF46955">
    <property type="entry name" value="Putative DNA-binding domain"/>
    <property type="match status" value="1"/>
</dbReference>
<gene>
    <name evidence="2" type="ORF">DSCO28_22360</name>
</gene>
<accession>A0A5K7ZQA7</accession>
<dbReference type="Proteomes" id="UP000425960">
    <property type="component" value="Chromosome"/>
</dbReference>